<name>A0A7N0T8C2_KALFE</name>
<sequence>MEEFIKVGSRKIGRRRRRAVGLEHRKVEMRRKLRKLRRLIPGGQESRLQANSLFMLAADYIMLLRFKVALLQALTSQLDSKQDQP</sequence>
<protein>
    <submittedName>
        <fullName evidence="5">Uncharacterized protein</fullName>
    </submittedName>
</protein>
<dbReference type="InterPro" id="IPR044660">
    <property type="entry name" value="IBH1-like"/>
</dbReference>
<evidence type="ECO:0000313" key="6">
    <source>
        <dbReference type="Proteomes" id="UP000594263"/>
    </source>
</evidence>
<dbReference type="EnsemblPlants" id="Kaladp0024s0748.1.v1.1">
    <property type="protein sequence ID" value="Kaladp0024s0748.1.v1.1.CDS.1"/>
    <property type="gene ID" value="Kaladp0024s0748.v1.1"/>
</dbReference>
<evidence type="ECO:0000256" key="1">
    <source>
        <dbReference type="ARBA" id="ARBA00004123"/>
    </source>
</evidence>
<evidence type="ECO:0000256" key="4">
    <source>
        <dbReference type="ARBA" id="ARBA00023242"/>
    </source>
</evidence>
<dbReference type="PANTHER" id="PTHR33124:SF96">
    <property type="entry name" value="BHLH DOMAIN-CONTAINING PROTEIN"/>
    <property type="match status" value="1"/>
</dbReference>
<keyword evidence="2" id="KW-0805">Transcription regulation</keyword>
<dbReference type="AlphaFoldDB" id="A0A7N0T8C2"/>
<accession>A0A7N0T8C2</accession>
<comment type="subcellular location">
    <subcellularLocation>
        <location evidence="1">Nucleus</location>
    </subcellularLocation>
</comment>
<keyword evidence="4" id="KW-0539">Nucleus</keyword>
<organism evidence="5 6">
    <name type="scientific">Kalanchoe fedtschenkoi</name>
    <name type="common">Lavender scallops</name>
    <name type="synonym">South American air plant</name>
    <dbReference type="NCBI Taxonomy" id="63787"/>
    <lineage>
        <taxon>Eukaryota</taxon>
        <taxon>Viridiplantae</taxon>
        <taxon>Streptophyta</taxon>
        <taxon>Embryophyta</taxon>
        <taxon>Tracheophyta</taxon>
        <taxon>Spermatophyta</taxon>
        <taxon>Magnoliopsida</taxon>
        <taxon>eudicotyledons</taxon>
        <taxon>Gunneridae</taxon>
        <taxon>Pentapetalae</taxon>
        <taxon>Saxifragales</taxon>
        <taxon>Crassulaceae</taxon>
        <taxon>Kalanchoe</taxon>
    </lineage>
</organism>
<dbReference type="GO" id="GO:0046983">
    <property type="term" value="F:protein dimerization activity"/>
    <property type="evidence" value="ECO:0007669"/>
    <property type="project" value="InterPro"/>
</dbReference>
<keyword evidence="6" id="KW-1185">Reference proteome</keyword>
<proteinExistence type="predicted"/>
<dbReference type="GO" id="GO:0006355">
    <property type="term" value="P:regulation of DNA-templated transcription"/>
    <property type="evidence" value="ECO:0007669"/>
    <property type="project" value="InterPro"/>
</dbReference>
<dbReference type="GO" id="GO:0005634">
    <property type="term" value="C:nucleus"/>
    <property type="evidence" value="ECO:0007669"/>
    <property type="project" value="UniProtKB-SubCell"/>
</dbReference>
<dbReference type="PANTHER" id="PTHR33124">
    <property type="entry name" value="TRANSCRIPTION FACTOR IBH1-LIKE 1"/>
    <property type="match status" value="1"/>
</dbReference>
<reference evidence="5" key="1">
    <citation type="submission" date="2021-01" db="UniProtKB">
        <authorList>
            <consortium name="EnsemblPlants"/>
        </authorList>
    </citation>
    <scope>IDENTIFICATION</scope>
</reference>
<evidence type="ECO:0000313" key="5">
    <source>
        <dbReference type="EnsemblPlants" id="Kaladp0024s0748.1.v1.1.CDS.1"/>
    </source>
</evidence>
<dbReference type="SUPFAM" id="SSF47459">
    <property type="entry name" value="HLH, helix-loop-helix DNA-binding domain"/>
    <property type="match status" value="1"/>
</dbReference>
<dbReference type="Gramene" id="Kaladp0024s0748.1.v1.1">
    <property type="protein sequence ID" value="Kaladp0024s0748.1.v1.1.CDS.1"/>
    <property type="gene ID" value="Kaladp0024s0748.v1.1"/>
</dbReference>
<evidence type="ECO:0000256" key="3">
    <source>
        <dbReference type="ARBA" id="ARBA00023163"/>
    </source>
</evidence>
<evidence type="ECO:0000256" key="2">
    <source>
        <dbReference type="ARBA" id="ARBA00023015"/>
    </source>
</evidence>
<dbReference type="Proteomes" id="UP000594263">
    <property type="component" value="Unplaced"/>
</dbReference>
<dbReference type="InterPro" id="IPR036638">
    <property type="entry name" value="HLH_DNA-bd_sf"/>
</dbReference>
<keyword evidence="3" id="KW-0804">Transcription</keyword>